<dbReference type="AlphaFoldDB" id="D7FRF9"/>
<feature type="region of interest" description="Disordered" evidence="1">
    <location>
        <begin position="162"/>
        <end position="204"/>
    </location>
</feature>
<dbReference type="EMBL" id="FN648392">
    <property type="protein sequence ID" value="CBJ30750.1"/>
    <property type="molecule type" value="Genomic_DNA"/>
</dbReference>
<proteinExistence type="predicted"/>
<dbReference type="Proteomes" id="UP000002630">
    <property type="component" value="Linkage Group LG06"/>
</dbReference>
<dbReference type="InParanoid" id="D7FRF9"/>
<dbReference type="EMBL" id="FN649731">
    <property type="protein sequence ID" value="CBJ30750.1"/>
    <property type="molecule type" value="Genomic_DNA"/>
</dbReference>
<gene>
    <name evidence="2" type="ORF">Esi_0214_0014</name>
</gene>
<sequence length="204" mass="22029">MKGRCTRRPSNSFGRPCYPPQEGAEDSILGELKQNSNGSPVSHLNNTDIEKMADPPCTRDSSLSGGGGNLRKSGSVIHGERRGAGRPIGRAQNSRPLDSAPSRTRVSTQTFEGAKHQAAECPFEDSCLAVFRLTASHVETNIVLHGQAGVRAKRVVTCLATPTRAGLPLPPRPPPPPRQQQRPRHRGRARGEQGAQTAVAKWRH</sequence>
<protein>
    <submittedName>
        <fullName evidence="2">Uncharacterized protein</fullName>
    </submittedName>
</protein>
<evidence type="ECO:0000313" key="3">
    <source>
        <dbReference type="Proteomes" id="UP000002630"/>
    </source>
</evidence>
<accession>D7FRF9</accession>
<feature type="compositionally biased region" description="Polar residues" evidence="1">
    <location>
        <begin position="33"/>
        <end position="47"/>
    </location>
</feature>
<name>D7FRF9_ECTSI</name>
<evidence type="ECO:0000313" key="2">
    <source>
        <dbReference type="EMBL" id="CBJ30750.1"/>
    </source>
</evidence>
<feature type="compositionally biased region" description="Polar residues" evidence="1">
    <location>
        <begin position="91"/>
        <end position="111"/>
    </location>
</feature>
<reference evidence="2 3" key="1">
    <citation type="journal article" date="2010" name="Nature">
        <title>The Ectocarpus genome and the independent evolution of multicellularity in brown algae.</title>
        <authorList>
            <person name="Cock J.M."/>
            <person name="Sterck L."/>
            <person name="Rouze P."/>
            <person name="Scornet D."/>
            <person name="Allen A.E."/>
            <person name="Amoutzias G."/>
            <person name="Anthouard V."/>
            <person name="Artiguenave F."/>
            <person name="Aury J.M."/>
            <person name="Badger J.H."/>
            <person name="Beszteri B."/>
            <person name="Billiau K."/>
            <person name="Bonnet E."/>
            <person name="Bothwell J.H."/>
            <person name="Bowler C."/>
            <person name="Boyen C."/>
            <person name="Brownlee C."/>
            <person name="Carrano C.J."/>
            <person name="Charrier B."/>
            <person name="Cho G.Y."/>
            <person name="Coelho S.M."/>
            <person name="Collen J."/>
            <person name="Corre E."/>
            <person name="Da Silva C."/>
            <person name="Delage L."/>
            <person name="Delaroque N."/>
            <person name="Dittami S.M."/>
            <person name="Doulbeau S."/>
            <person name="Elias M."/>
            <person name="Farnham G."/>
            <person name="Gachon C.M."/>
            <person name="Gschloessl B."/>
            <person name="Heesch S."/>
            <person name="Jabbari K."/>
            <person name="Jubin C."/>
            <person name="Kawai H."/>
            <person name="Kimura K."/>
            <person name="Kloareg B."/>
            <person name="Kupper F.C."/>
            <person name="Lang D."/>
            <person name="Le Bail A."/>
            <person name="Leblanc C."/>
            <person name="Lerouge P."/>
            <person name="Lohr M."/>
            <person name="Lopez P.J."/>
            <person name="Martens C."/>
            <person name="Maumus F."/>
            <person name="Michel G."/>
            <person name="Miranda-Saavedra D."/>
            <person name="Morales J."/>
            <person name="Moreau H."/>
            <person name="Motomura T."/>
            <person name="Nagasato C."/>
            <person name="Napoli C.A."/>
            <person name="Nelson D.R."/>
            <person name="Nyvall-Collen P."/>
            <person name="Peters A.F."/>
            <person name="Pommier C."/>
            <person name="Potin P."/>
            <person name="Poulain J."/>
            <person name="Quesneville H."/>
            <person name="Read B."/>
            <person name="Rensing S.A."/>
            <person name="Ritter A."/>
            <person name="Rousvoal S."/>
            <person name="Samanta M."/>
            <person name="Samson G."/>
            <person name="Schroeder D.C."/>
            <person name="Segurens B."/>
            <person name="Strittmatter M."/>
            <person name="Tonon T."/>
            <person name="Tregear J.W."/>
            <person name="Valentin K."/>
            <person name="von Dassow P."/>
            <person name="Yamagishi T."/>
            <person name="Van de Peer Y."/>
            <person name="Wincker P."/>
        </authorList>
    </citation>
    <scope>NUCLEOTIDE SEQUENCE [LARGE SCALE GENOMIC DNA]</scope>
    <source>
        <strain evidence="3">Ec32 / CCAP1310/4</strain>
    </source>
</reference>
<feature type="region of interest" description="Disordered" evidence="1">
    <location>
        <begin position="1"/>
        <end position="111"/>
    </location>
</feature>
<organism evidence="2 3">
    <name type="scientific">Ectocarpus siliculosus</name>
    <name type="common">Brown alga</name>
    <name type="synonym">Conferva siliculosa</name>
    <dbReference type="NCBI Taxonomy" id="2880"/>
    <lineage>
        <taxon>Eukaryota</taxon>
        <taxon>Sar</taxon>
        <taxon>Stramenopiles</taxon>
        <taxon>Ochrophyta</taxon>
        <taxon>PX clade</taxon>
        <taxon>Phaeophyceae</taxon>
        <taxon>Ectocarpales</taxon>
        <taxon>Ectocarpaceae</taxon>
        <taxon>Ectocarpus</taxon>
    </lineage>
</organism>
<keyword evidence="3" id="KW-1185">Reference proteome</keyword>
<feature type="compositionally biased region" description="Pro residues" evidence="1">
    <location>
        <begin position="168"/>
        <end position="178"/>
    </location>
</feature>
<evidence type="ECO:0000256" key="1">
    <source>
        <dbReference type="SAM" id="MobiDB-lite"/>
    </source>
</evidence>